<dbReference type="AlphaFoldDB" id="X7Z2L8"/>
<dbReference type="PATRIC" id="fig|1299334.3.peg.8593"/>
<keyword evidence="2" id="KW-0472">Membrane</keyword>
<feature type="transmembrane region" description="Helical" evidence="2">
    <location>
        <begin position="81"/>
        <end position="101"/>
    </location>
</feature>
<organism evidence="3">
    <name type="scientific">Mycobacterium xenopi 4042</name>
    <dbReference type="NCBI Taxonomy" id="1299334"/>
    <lineage>
        <taxon>Bacteria</taxon>
        <taxon>Bacillati</taxon>
        <taxon>Actinomycetota</taxon>
        <taxon>Actinomycetes</taxon>
        <taxon>Mycobacteriales</taxon>
        <taxon>Mycobacteriaceae</taxon>
        <taxon>Mycobacterium</taxon>
    </lineage>
</organism>
<dbReference type="EC" id="1.6.99.5" evidence="3"/>
<keyword evidence="2" id="KW-1133">Transmembrane helix</keyword>
<feature type="transmembrane region" description="Helical" evidence="2">
    <location>
        <begin position="12"/>
        <end position="33"/>
    </location>
</feature>
<gene>
    <name evidence="3" type="ORF">I553_6826</name>
</gene>
<keyword evidence="3" id="KW-0560">Oxidoreductase</keyword>
<evidence type="ECO:0000256" key="2">
    <source>
        <dbReference type="SAM" id="Phobius"/>
    </source>
</evidence>
<keyword evidence="2" id="KW-0812">Transmembrane</keyword>
<protein>
    <submittedName>
        <fullName evidence="3">NADH-quinone oxidoreductase subunit N domain protein</fullName>
        <ecNumber evidence="3">1.6.99.5</ecNumber>
    </submittedName>
</protein>
<dbReference type="GO" id="GO:0016491">
    <property type="term" value="F:oxidoreductase activity"/>
    <property type="evidence" value="ECO:0007669"/>
    <property type="project" value="UniProtKB-KW"/>
</dbReference>
<dbReference type="EMBL" id="JAOB01000081">
    <property type="protein sequence ID" value="EUA13707.1"/>
    <property type="molecule type" value="Genomic_DNA"/>
</dbReference>
<accession>X7Z2L8</accession>
<comment type="caution">
    <text evidence="3">The sequence shown here is derived from an EMBL/GenBank/DDBJ whole genome shotgun (WGS) entry which is preliminary data.</text>
</comment>
<proteinExistence type="predicted"/>
<feature type="compositionally biased region" description="Low complexity" evidence="1">
    <location>
        <begin position="116"/>
        <end position="127"/>
    </location>
</feature>
<name>X7Z2L8_MYCXE</name>
<feature type="transmembrane region" description="Helical" evidence="2">
    <location>
        <begin position="39"/>
        <end position="60"/>
    </location>
</feature>
<reference evidence="3" key="1">
    <citation type="submission" date="2014-01" db="EMBL/GenBank/DDBJ databases">
        <authorList>
            <person name="Brown-Elliot B."/>
            <person name="Wallace R."/>
            <person name="Lenaerts A."/>
            <person name="Ordway D."/>
            <person name="DeGroote M.A."/>
            <person name="Parker T."/>
            <person name="Sizemore C."/>
            <person name="Tallon L.J."/>
            <person name="Sadzewicz L.K."/>
            <person name="Sengamalay N."/>
            <person name="Fraser C.M."/>
            <person name="Hine E."/>
            <person name="Shefchek K.A."/>
            <person name="Das S.P."/>
            <person name="Tettelin H."/>
        </authorList>
    </citation>
    <scope>NUCLEOTIDE SEQUENCE [LARGE SCALE GENOMIC DNA]</scope>
    <source>
        <strain evidence="3">4042</strain>
    </source>
</reference>
<feature type="region of interest" description="Disordered" evidence="1">
    <location>
        <begin position="109"/>
        <end position="155"/>
    </location>
</feature>
<evidence type="ECO:0000313" key="3">
    <source>
        <dbReference type="EMBL" id="EUA13707.1"/>
    </source>
</evidence>
<sequence>MSMPTPNVEYFALSPMLIVFGAAIVGVVVEAFLPRRFRYASQVLVALASLVAAFVADVLVGKRIPSSGQTAVLRAVAVDRPALVLQGIVLLVAILAILFIAERSAATNTPTGQALPRSRSVPGSISSPRRRPRFPTAWLSAKRFKPGTPRPRSFR</sequence>
<evidence type="ECO:0000256" key="1">
    <source>
        <dbReference type="SAM" id="MobiDB-lite"/>
    </source>
</evidence>